<proteinExistence type="inferred from homology"/>
<dbReference type="InterPro" id="IPR001543">
    <property type="entry name" value="FliN-like_C"/>
</dbReference>
<dbReference type="OrthoDB" id="9790303at2"/>
<dbReference type="RefSeq" id="WP_079637699.1">
    <property type="nucleotide sequence ID" value="NZ_FUYP01000005.1"/>
</dbReference>
<dbReference type="Gene3D" id="2.30.330.10">
    <property type="entry name" value="SpoA-like"/>
    <property type="match status" value="1"/>
</dbReference>
<evidence type="ECO:0000256" key="6">
    <source>
        <dbReference type="ARBA" id="ARBA00023136"/>
    </source>
</evidence>
<dbReference type="GO" id="GO:0003774">
    <property type="term" value="F:cytoskeletal motor activity"/>
    <property type="evidence" value="ECO:0007669"/>
    <property type="project" value="UniProtKB-UniRule"/>
</dbReference>
<dbReference type="SUPFAM" id="SSF101801">
    <property type="entry name" value="Surface presentation of antigens (SPOA)"/>
    <property type="match status" value="1"/>
</dbReference>
<comment type="subcellular location">
    <subcellularLocation>
        <location evidence="7">Cell membrane</location>
        <topology evidence="7">Peripheral membrane protein</topology>
        <orientation evidence="7">Cytoplasmic side</orientation>
    </subcellularLocation>
    <subcellularLocation>
        <location evidence="7">Bacterial flagellum basal body</location>
    </subcellularLocation>
</comment>
<dbReference type="InterPro" id="IPR001172">
    <property type="entry name" value="FliN_T3SS_HrcQb"/>
</dbReference>
<feature type="domain" description="Flagellar motor switch protein FliN-like C-terminal" evidence="8">
    <location>
        <begin position="29"/>
        <end position="98"/>
    </location>
</feature>
<dbReference type="AlphaFoldDB" id="A0A1T5B339"/>
<keyword evidence="6 7" id="KW-0472">Membrane</keyword>
<reference evidence="10" key="1">
    <citation type="submission" date="2017-02" db="EMBL/GenBank/DDBJ databases">
        <authorList>
            <person name="Varghese N."/>
            <person name="Submissions S."/>
        </authorList>
    </citation>
    <scope>NUCLEOTIDE SEQUENCE [LARGE SCALE GENOMIC DNA]</scope>
    <source>
        <strain evidence="10">R11H</strain>
    </source>
</reference>
<dbReference type="InterPro" id="IPR051469">
    <property type="entry name" value="FliN/MopA/SpaO"/>
</dbReference>
<gene>
    <name evidence="9" type="ORF">SAMN06295937_100599</name>
</gene>
<protein>
    <recommendedName>
        <fullName evidence="2 7">Flagellar motor switch protein FliN</fullName>
    </recommendedName>
</protein>
<keyword evidence="5 7" id="KW-0283">Flagellar rotation</keyword>
<dbReference type="GO" id="GO:0006935">
    <property type="term" value="P:chemotaxis"/>
    <property type="evidence" value="ECO:0007669"/>
    <property type="project" value="UniProtKB-KW"/>
</dbReference>
<dbReference type="PANTHER" id="PTHR43484">
    <property type="match status" value="1"/>
</dbReference>
<accession>A0A1T5B339</accession>
<keyword evidence="9" id="KW-0282">Flagellum</keyword>
<dbReference type="Proteomes" id="UP000190044">
    <property type="component" value="Unassembled WGS sequence"/>
</dbReference>
<evidence type="ECO:0000256" key="2">
    <source>
        <dbReference type="ARBA" id="ARBA00021897"/>
    </source>
</evidence>
<organism evidence="9 10">
    <name type="scientific">Sphingopyxis flava</name>
    <dbReference type="NCBI Taxonomy" id="1507287"/>
    <lineage>
        <taxon>Bacteria</taxon>
        <taxon>Pseudomonadati</taxon>
        <taxon>Pseudomonadota</taxon>
        <taxon>Alphaproteobacteria</taxon>
        <taxon>Sphingomonadales</taxon>
        <taxon>Sphingomonadaceae</taxon>
        <taxon>Sphingopyxis</taxon>
    </lineage>
</organism>
<evidence type="ECO:0000256" key="5">
    <source>
        <dbReference type="ARBA" id="ARBA00022779"/>
    </source>
</evidence>
<keyword evidence="9" id="KW-0969">Cilium</keyword>
<keyword evidence="10" id="KW-1185">Reference proteome</keyword>
<dbReference type="PRINTS" id="PR00956">
    <property type="entry name" value="FLGMOTORFLIN"/>
</dbReference>
<dbReference type="GO" id="GO:0009425">
    <property type="term" value="C:bacterial-type flagellum basal body"/>
    <property type="evidence" value="ECO:0007669"/>
    <property type="project" value="UniProtKB-SubCell"/>
</dbReference>
<dbReference type="GO" id="GO:0071973">
    <property type="term" value="P:bacterial-type flagellum-dependent cell motility"/>
    <property type="evidence" value="ECO:0007669"/>
    <property type="project" value="UniProtKB-UniRule"/>
</dbReference>
<evidence type="ECO:0000256" key="7">
    <source>
        <dbReference type="RuleBase" id="RU362074"/>
    </source>
</evidence>
<keyword evidence="4 7" id="KW-0145">Chemotaxis</keyword>
<evidence type="ECO:0000256" key="4">
    <source>
        <dbReference type="ARBA" id="ARBA00022500"/>
    </source>
</evidence>
<evidence type="ECO:0000259" key="8">
    <source>
        <dbReference type="Pfam" id="PF01052"/>
    </source>
</evidence>
<dbReference type="NCBIfam" id="TIGR02480">
    <property type="entry name" value="fliN"/>
    <property type="match status" value="1"/>
</dbReference>
<evidence type="ECO:0000313" key="10">
    <source>
        <dbReference type="Proteomes" id="UP000190044"/>
    </source>
</evidence>
<evidence type="ECO:0000256" key="1">
    <source>
        <dbReference type="ARBA" id="ARBA00009226"/>
    </source>
</evidence>
<dbReference type="InterPro" id="IPR036429">
    <property type="entry name" value="SpoA-like_sf"/>
</dbReference>
<dbReference type="Pfam" id="PF01052">
    <property type="entry name" value="FliMN_C"/>
    <property type="match status" value="1"/>
</dbReference>
<dbReference type="InterPro" id="IPR012826">
    <property type="entry name" value="FliN"/>
</dbReference>
<dbReference type="EMBL" id="FUYP01000005">
    <property type="protein sequence ID" value="SKB41678.1"/>
    <property type="molecule type" value="Genomic_DNA"/>
</dbReference>
<sequence length="111" mass="11717">MSDISEAPKAARDRRDSKSIAAAPNFDLLAGVSLRVSVEVGSTSMALADLLTLGEGSVVELDRAANDLLDIYANGTLIARGEIVNVEGRYGIQVAEVVAPDRALTGFERRS</sequence>
<keyword evidence="7" id="KW-0975">Bacterial flagellum</keyword>
<evidence type="ECO:0000313" key="9">
    <source>
        <dbReference type="EMBL" id="SKB41678.1"/>
    </source>
</evidence>
<dbReference type="GO" id="GO:0005886">
    <property type="term" value="C:plasma membrane"/>
    <property type="evidence" value="ECO:0007669"/>
    <property type="project" value="UniProtKB-SubCell"/>
</dbReference>
<dbReference type="PANTHER" id="PTHR43484:SF1">
    <property type="entry name" value="FLAGELLAR MOTOR SWITCH PROTEIN FLIN"/>
    <property type="match status" value="1"/>
</dbReference>
<evidence type="ECO:0000256" key="3">
    <source>
        <dbReference type="ARBA" id="ARBA00022475"/>
    </source>
</evidence>
<keyword evidence="3 7" id="KW-1003">Cell membrane</keyword>
<name>A0A1T5B339_9SPHN</name>
<comment type="function">
    <text evidence="7">FliN is one of three proteins (FliG, FliN, FliM) that form the rotor-mounted switch complex (C ring), located at the base of the basal body. This complex interacts with the CheY and CheZ chemotaxis proteins, in addition to contacting components of the motor that determine the direction of flagellar rotation.</text>
</comment>
<keyword evidence="9" id="KW-0966">Cell projection</keyword>
<comment type="similarity">
    <text evidence="1 7">Belongs to the FliN/MopA/SpaO family.</text>
</comment>